<dbReference type="GO" id="GO:0004553">
    <property type="term" value="F:hydrolase activity, hydrolyzing O-glycosyl compounds"/>
    <property type="evidence" value="ECO:0007669"/>
    <property type="project" value="InterPro"/>
</dbReference>
<dbReference type="InterPro" id="IPR025161">
    <property type="entry name" value="IS402-like_dom"/>
</dbReference>
<evidence type="ECO:0000313" key="15">
    <source>
        <dbReference type="Proteomes" id="UP000559962"/>
    </source>
</evidence>
<sequence length="739" mass="84757">MGQILADEALRTFTTGENFHVQHYLGCHQTESGRVFRVWAPHAQQVQLIGDMTNWREYPVPMSRNDKGVWEVTLPDTQDSLGTYYKYLVTRASGQVIEKMDPYAIRFGERPDTAAQIYDVSPKDWQDSDWLTARRKRNIFSAPLNIYEVHASSWQRHEDGGLYTFSDLTTTLIPYVKSLGYTHIEFMPLMTHPLGMSWGYQLTGYFALEHTYGTPEEFQDFVEAAHLAGIGVIVDWVPGHFSQNDDALAYFDGTPTYEYQDGNRARNVGWQALNFDLSKPQVQSFLISSLKFWIDFYHIDGVRIDAVSNMLYLDYDQGPWTPNPDGSNTNYDGVEFFKKLTSVIKLAHPDIIMAAEEASSQIKITGMLEMGGLGFDFKWNMGWMNDVLRFYQMDPLYRGQHFNLLTFSFMYMMDEHFILPFSHDEVVHGKKSLMHKMWGDRCQQFSGLRNLLAYQICHPGKKLLFMGQEFGQFLEWKYDWQLEWAASDEMNNQMQAFTTALAHFYQASPQLFELDHDYAGFEVIDADNTAQSVLSFIRKDASGNQLICVFNMAPIERSNFTIGVPFAGTYTEVLNSEIAEFGGSWLAHNADTATQKGQWKDYQHTLSFTLPAFGAVIWARLKDDGAAKIKAKKSIESTQHAIKSSCQDVASEDVKQLTQVEWQSLAEYFPMGSRSKYEKRDLVNAALYIQQTGTVWAKLPEKYPPYGSVYAFYKRSLKNGSWQHVLDILEKSNSEIKPI</sequence>
<evidence type="ECO:0000256" key="12">
    <source>
        <dbReference type="PIRSR" id="PIRSR000463-1"/>
    </source>
</evidence>
<dbReference type="EC" id="2.4.1.18" evidence="5 11"/>
<dbReference type="InterPro" id="IPR014756">
    <property type="entry name" value="Ig_E-set"/>
</dbReference>
<name>A0A847J0Z2_9LACT</name>
<dbReference type="InterPro" id="IPR044143">
    <property type="entry name" value="GlgB_N_E_set_prok"/>
</dbReference>
<evidence type="ECO:0000256" key="10">
    <source>
        <dbReference type="ARBA" id="ARBA00023277"/>
    </source>
</evidence>
<dbReference type="Proteomes" id="UP000559962">
    <property type="component" value="Unassembled WGS sequence"/>
</dbReference>
<dbReference type="Pfam" id="PF13340">
    <property type="entry name" value="DUF4096"/>
    <property type="match status" value="1"/>
</dbReference>
<dbReference type="GO" id="GO:0005978">
    <property type="term" value="P:glycogen biosynthetic process"/>
    <property type="evidence" value="ECO:0007669"/>
    <property type="project" value="UniProtKB-UniRule"/>
</dbReference>
<dbReference type="AlphaFoldDB" id="A0A847J0Z2"/>
<dbReference type="SUPFAM" id="SSF81296">
    <property type="entry name" value="E set domains"/>
    <property type="match status" value="1"/>
</dbReference>
<dbReference type="CDD" id="cd11322">
    <property type="entry name" value="AmyAc_Glg_BE"/>
    <property type="match status" value="1"/>
</dbReference>
<dbReference type="InterPro" id="IPR006407">
    <property type="entry name" value="GlgB"/>
</dbReference>
<comment type="pathway">
    <text evidence="3">Glycan biosynthesis; glycogen biosynthesis.</text>
</comment>
<dbReference type="InterPro" id="IPR013780">
    <property type="entry name" value="Glyco_hydro_b"/>
</dbReference>
<evidence type="ECO:0000313" key="14">
    <source>
        <dbReference type="EMBL" id="NLH34636.1"/>
    </source>
</evidence>
<dbReference type="InterPro" id="IPR004193">
    <property type="entry name" value="Glyco_hydro_13_N"/>
</dbReference>
<evidence type="ECO:0000256" key="4">
    <source>
        <dbReference type="ARBA" id="ARBA00009000"/>
    </source>
</evidence>
<feature type="active site" description="Nucleophile" evidence="12">
    <location>
        <position position="305"/>
    </location>
</feature>
<comment type="catalytic activity">
    <reaction evidence="1">
        <text>Transfers a segment of a (1-&gt;4)-alpha-D-glucan chain to a primary hydroxy group in a similar glucan chain.</text>
        <dbReference type="EC" id="2.4.1.18"/>
    </reaction>
</comment>
<reference evidence="14 15" key="1">
    <citation type="journal article" date="2020" name="Biotechnol. Biofuels">
        <title>New insights from the biogas microbiome by comprehensive genome-resolved metagenomics of nearly 1600 species originating from multiple anaerobic digesters.</title>
        <authorList>
            <person name="Campanaro S."/>
            <person name="Treu L."/>
            <person name="Rodriguez-R L.M."/>
            <person name="Kovalovszki A."/>
            <person name="Ziels R.M."/>
            <person name="Maus I."/>
            <person name="Zhu X."/>
            <person name="Kougias P.G."/>
            <person name="Basile A."/>
            <person name="Luo G."/>
            <person name="Schluter A."/>
            <person name="Konstantinidis K.T."/>
            <person name="Angelidaki I."/>
        </authorList>
    </citation>
    <scope>NUCLEOTIDE SEQUENCE [LARGE SCALE GENOMIC DNA]</scope>
    <source>
        <strain evidence="14">AS27yjCOA_61</strain>
    </source>
</reference>
<evidence type="ECO:0000256" key="5">
    <source>
        <dbReference type="ARBA" id="ARBA00012541"/>
    </source>
</evidence>
<dbReference type="GO" id="GO:0005829">
    <property type="term" value="C:cytosol"/>
    <property type="evidence" value="ECO:0007669"/>
    <property type="project" value="TreeGrafter"/>
</dbReference>
<evidence type="ECO:0000256" key="7">
    <source>
        <dbReference type="ARBA" id="ARBA00022676"/>
    </source>
</evidence>
<dbReference type="EMBL" id="JAAYVO010000014">
    <property type="protein sequence ID" value="NLH34636.1"/>
    <property type="molecule type" value="Genomic_DNA"/>
</dbReference>
<dbReference type="CDD" id="cd02855">
    <property type="entry name" value="E_set_GBE_prok_N"/>
    <property type="match status" value="1"/>
</dbReference>
<evidence type="ECO:0000256" key="8">
    <source>
        <dbReference type="ARBA" id="ARBA00022679"/>
    </source>
</evidence>
<dbReference type="Pfam" id="PF00128">
    <property type="entry name" value="Alpha-amylase"/>
    <property type="match status" value="1"/>
</dbReference>
<evidence type="ECO:0000256" key="9">
    <source>
        <dbReference type="ARBA" id="ARBA00023056"/>
    </source>
</evidence>
<dbReference type="Pfam" id="PF02922">
    <property type="entry name" value="CBM_48"/>
    <property type="match status" value="1"/>
</dbReference>
<dbReference type="UniPathway" id="UPA00164"/>
<dbReference type="InterPro" id="IPR006047">
    <property type="entry name" value="GH13_cat_dom"/>
</dbReference>
<dbReference type="PANTHER" id="PTHR43651">
    <property type="entry name" value="1,4-ALPHA-GLUCAN-BRANCHING ENZYME"/>
    <property type="match status" value="1"/>
</dbReference>
<dbReference type="GO" id="GO:0003844">
    <property type="term" value="F:1,4-alpha-glucan branching enzyme activity"/>
    <property type="evidence" value="ECO:0007669"/>
    <property type="project" value="UniProtKB-UniRule"/>
</dbReference>
<protein>
    <recommendedName>
        <fullName evidence="5 11">1,4-alpha-glucan branching enzyme</fullName>
        <ecNumber evidence="5 11">2.4.1.18</ecNumber>
    </recommendedName>
</protein>
<dbReference type="FunFam" id="2.60.40.1180:FF:000002">
    <property type="entry name" value="1,4-alpha-glucan branching enzyme GlgB"/>
    <property type="match status" value="1"/>
</dbReference>
<dbReference type="Gene3D" id="2.60.40.10">
    <property type="entry name" value="Immunoglobulins"/>
    <property type="match status" value="1"/>
</dbReference>
<dbReference type="Pfam" id="PF02806">
    <property type="entry name" value="Alpha-amylase_C"/>
    <property type="match status" value="1"/>
</dbReference>
<feature type="active site" description="Proton donor" evidence="12">
    <location>
        <position position="356"/>
    </location>
</feature>
<comment type="similarity">
    <text evidence="4">Belongs to the glycosyl hydrolase 13 family. GlgB subfamily.</text>
</comment>
<evidence type="ECO:0000256" key="2">
    <source>
        <dbReference type="ARBA" id="ARBA00002953"/>
    </source>
</evidence>
<evidence type="ECO:0000256" key="3">
    <source>
        <dbReference type="ARBA" id="ARBA00004964"/>
    </source>
</evidence>
<evidence type="ECO:0000259" key="13">
    <source>
        <dbReference type="SMART" id="SM00642"/>
    </source>
</evidence>
<dbReference type="NCBIfam" id="NF008967">
    <property type="entry name" value="PRK12313.1"/>
    <property type="match status" value="1"/>
</dbReference>
<gene>
    <name evidence="14" type="primary">glgB</name>
    <name evidence="14" type="ORF">GX453_01145</name>
</gene>
<comment type="caution">
    <text evidence="14">The sequence shown here is derived from an EMBL/GenBank/DDBJ whole genome shotgun (WGS) entry which is preliminary data.</text>
</comment>
<dbReference type="InterPro" id="IPR037439">
    <property type="entry name" value="Branching_enzy"/>
</dbReference>
<evidence type="ECO:0000256" key="11">
    <source>
        <dbReference type="NCBIfam" id="TIGR01515"/>
    </source>
</evidence>
<evidence type="ECO:0000256" key="6">
    <source>
        <dbReference type="ARBA" id="ARBA00022600"/>
    </source>
</evidence>
<dbReference type="PANTHER" id="PTHR43651:SF3">
    <property type="entry name" value="1,4-ALPHA-GLUCAN-BRANCHING ENZYME"/>
    <property type="match status" value="1"/>
</dbReference>
<proteinExistence type="inferred from homology"/>
<dbReference type="GO" id="GO:0043169">
    <property type="term" value="F:cation binding"/>
    <property type="evidence" value="ECO:0007669"/>
    <property type="project" value="InterPro"/>
</dbReference>
<dbReference type="SUPFAM" id="SSF51445">
    <property type="entry name" value="(Trans)glycosidases"/>
    <property type="match status" value="1"/>
</dbReference>
<dbReference type="InterPro" id="IPR013783">
    <property type="entry name" value="Ig-like_fold"/>
</dbReference>
<dbReference type="SUPFAM" id="SSF51011">
    <property type="entry name" value="Glycosyl hydrolase domain"/>
    <property type="match status" value="1"/>
</dbReference>
<dbReference type="Gene3D" id="2.60.40.1180">
    <property type="entry name" value="Golgi alpha-mannosidase II"/>
    <property type="match status" value="1"/>
</dbReference>
<evidence type="ECO:0000256" key="1">
    <source>
        <dbReference type="ARBA" id="ARBA00000826"/>
    </source>
</evidence>
<organism evidence="14 15">
    <name type="scientific">Pseudolactococcus chungangensis</name>
    <dbReference type="NCBI Taxonomy" id="451457"/>
    <lineage>
        <taxon>Bacteria</taxon>
        <taxon>Bacillati</taxon>
        <taxon>Bacillota</taxon>
        <taxon>Bacilli</taxon>
        <taxon>Lactobacillales</taxon>
        <taxon>Streptococcaceae</taxon>
        <taxon>Pseudolactococcus</taxon>
    </lineage>
</organism>
<dbReference type="NCBIfam" id="TIGR01515">
    <property type="entry name" value="branching_enzym"/>
    <property type="match status" value="1"/>
</dbReference>
<keyword evidence="8" id="KW-0808">Transferase</keyword>
<dbReference type="Gene3D" id="3.20.20.80">
    <property type="entry name" value="Glycosidases"/>
    <property type="match status" value="1"/>
</dbReference>
<keyword evidence="6" id="KW-0321">Glycogen metabolism</keyword>
<accession>A0A847J0Z2</accession>
<dbReference type="PIRSF" id="PIRSF000463">
    <property type="entry name" value="GlgB"/>
    <property type="match status" value="1"/>
</dbReference>
<dbReference type="InterPro" id="IPR006048">
    <property type="entry name" value="A-amylase/branching_C"/>
</dbReference>
<keyword evidence="7" id="KW-0328">Glycosyltransferase</keyword>
<feature type="domain" description="Glycosyl hydrolase family 13 catalytic" evidence="13">
    <location>
        <begin position="148"/>
        <end position="505"/>
    </location>
</feature>
<dbReference type="SMART" id="SM00642">
    <property type="entry name" value="Aamy"/>
    <property type="match status" value="1"/>
</dbReference>
<keyword evidence="10" id="KW-0119">Carbohydrate metabolism</keyword>
<dbReference type="InterPro" id="IPR017853">
    <property type="entry name" value="GH"/>
</dbReference>
<keyword evidence="9" id="KW-0320">Glycogen biosynthesis</keyword>
<comment type="function">
    <text evidence="2">Catalyzes the formation of the alpha-1,6-glucosidic linkages in glycogen by scission of a 1,4-alpha-linked oligosaccharide from growing alpha-1,4-glucan chains and the subsequent attachment of the oligosaccharide to the alpha-1,6 position.</text>
</comment>